<accession>A0A844QEI8</accession>
<keyword evidence="4" id="KW-1185">Reference proteome</keyword>
<dbReference type="Pfam" id="PF02538">
    <property type="entry name" value="Hydantoinase_B"/>
    <property type="match status" value="1"/>
</dbReference>
<protein>
    <submittedName>
        <fullName evidence="3">Hydantoinase B/oxoprolinase family protein</fullName>
    </submittedName>
</protein>
<sequence length="648" mass="70729">MAETRGFLRRGGGPPQEQDGVVRMVEDASRDRRLEGRRSGTRPDDRRARRHRGSNDVDTPGSRRHRHRGRVRKLCDQAVQERLGGMINVAQKTDIDPVSLSVFENKLNFISREMGIVMLRSSRSPIFNQSHDFSCYLTDAAGHLISQADGVPIHTGGGGFAVERLIEYWGNDIRDGDVFLLNDPYVAGGNHLPDFTVIMPVFHDGQLLAFACSRAHQVDIGGGVAGTYNPLAREIFQEGIRIPPVKIYDRDEFKHDVVNLVTLNTRFPEMVAADLQSMVGAVKVGGTRIREMADQFGVAEFGNFCVGVLDYAERIVRKEVEAIPDGVYRGRDFMTNDGISKREIDICVEITVEGSDIKVDFTGTSPQIESYKNSSYTNTCSAVYLAFATLLGGRIPLNSGSYRMITVKAPLGSLVNPVAPAPVTFCTHHPTYEIVHACWRAFEDVMPNLVSAGWGKPCHPVTFGRRPDTNELFVMFHMAAQPGGGAMAVRDGFDQIGQLQSLGAITIPNLELYEQIYPVRFLRHEFRCDSAGAGEYRGGAGVEYSVQFLTPTRHNLRGEGVGAQTGFGVVHGTSGARGEVVAQAGDGEIGALEDFGVAELAPGVLTVRSSGGGGWGDPKRRSRELVEADIRAGIISQEVAHAVYGYDG</sequence>
<dbReference type="PANTHER" id="PTHR11365">
    <property type="entry name" value="5-OXOPROLINASE RELATED"/>
    <property type="match status" value="1"/>
</dbReference>
<dbReference type="EMBL" id="WPHG01000001">
    <property type="protein sequence ID" value="MVA96229.1"/>
    <property type="molecule type" value="Genomic_DNA"/>
</dbReference>
<feature type="domain" description="Hydantoinase B/oxoprolinase" evidence="2">
    <location>
        <begin position="96"/>
        <end position="618"/>
    </location>
</feature>
<name>A0A844QEI8_9HYPH</name>
<evidence type="ECO:0000313" key="4">
    <source>
        <dbReference type="Proteomes" id="UP000463224"/>
    </source>
</evidence>
<gene>
    <name evidence="3" type="ORF">GN330_03060</name>
</gene>
<dbReference type="AlphaFoldDB" id="A0A844QEI8"/>
<dbReference type="GO" id="GO:0017168">
    <property type="term" value="F:5-oxoprolinase (ATP-hydrolyzing) activity"/>
    <property type="evidence" value="ECO:0007669"/>
    <property type="project" value="TreeGrafter"/>
</dbReference>
<organism evidence="3 4">
    <name type="scientific">Nitratireductor arenosus</name>
    <dbReference type="NCBI Taxonomy" id="2682096"/>
    <lineage>
        <taxon>Bacteria</taxon>
        <taxon>Pseudomonadati</taxon>
        <taxon>Pseudomonadota</taxon>
        <taxon>Alphaproteobacteria</taxon>
        <taxon>Hyphomicrobiales</taxon>
        <taxon>Phyllobacteriaceae</taxon>
        <taxon>Nitratireductor</taxon>
    </lineage>
</organism>
<feature type="compositionally biased region" description="Basic and acidic residues" evidence="1">
    <location>
        <begin position="24"/>
        <end position="47"/>
    </location>
</feature>
<dbReference type="GO" id="GO:0006749">
    <property type="term" value="P:glutathione metabolic process"/>
    <property type="evidence" value="ECO:0007669"/>
    <property type="project" value="TreeGrafter"/>
</dbReference>
<comment type="caution">
    <text evidence="3">The sequence shown here is derived from an EMBL/GenBank/DDBJ whole genome shotgun (WGS) entry which is preliminary data.</text>
</comment>
<dbReference type="InterPro" id="IPR045079">
    <property type="entry name" value="Oxoprolinase-like"/>
</dbReference>
<dbReference type="GO" id="GO:0005829">
    <property type="term" value="C:cytosol"/>
    <property type="evidence" value="ECO:0007669"/>
    <property type="project" value="TreeGrafter"/>
</dbReference>
<dbReference type="Proteomes" id="UP000463224">
    <property type="component" value="Unassembled WGS sequence"/>
</dbReference>
<evidence type="ECO:0000313" key="3">
    <source>
        <dbReference type="EMBL" id="MVA96229.1"/>
    </source>
</evidence>
<evidence type="ECO:0000256" key="1">
    <source>
        <dbReference type="SAM" id="MobiDB-lite"/>
    </source>
</evidence>
<feature type="region of interest" description="Disordered" evidence="1">
    <location>
        <begin position="1"/>
        <end position="69"/>
    </location>
</feature>
<dbReference type="PANTHER" id="PTHR11365:SF23">
    <property type="entry name" value="HYPOTHETICAL 5-OXOPROLINASE (EUROFUNG)-RELATED"/>
    <property type="match status" value="1"/>
</dbReference>
<evidence type="ECO:0000259" key="2">
    <source>
        <dbReference type="Pfam" id="PF02538"/>
    </source>
</evidence>
<proteinExistence type="predicted"/>
<dbReference type="InterPro" id="IPR003692">
    <property type="entry name" value="Hydantoinase_B"/>
</dbReference>
<reference evidence="3 4" key="1">
    <citation type="submission" date="2019-12" db="EMBL/GenBank/DDBJ databases">
        <title>Nitratireductor arenosus sp. nov., Isolated from sea sand, Jeju island, South Korea.</title>
        <authorList>
            <person name="Kim W."/>
        </authorList>
    </citation>
    <scope>NUCLEOTIDE SEQUENCE [LARGE SCALE GENOMIC DNA]</scope>
    <source>
        <strain evidence="3 4">CAU 1489</strain>
    </source>
</reference>